<dbReference type="GO" id="GO:0008270">
    <property type="term" value="F:zinc ion binding"/>
    <property type="evidence" value="ECO:0007669"/>
    <property type="project" value="UniProtKB-KW"/>
</dbReference>
<dbReference type="CDD" id="cd17584">
    <property type="entry name" value="REC_typeB_ARR-like"/>
    <property type="match status" value="1"/>
</dbReference>
<evidence type="ECO:0000256" key="1">
    <source>
        <dbReference type="ARBA" id="ARBA00004123"/>
    </source>
</evidence>
<sequence length="783" mass="90134">MRVLAVDDDATCLMYLETLLRRCQYSVTTTNQAVTALQLLREKKDQFDLVISDIHIPDMDGFKLLELVGLEMDLPVIMLSGNGDPKNVMKGITHGACDYLLKPVRLEQLKNIWQHVVRKKKVETKERNNTDSQDRPHHGSGEAAGCEGVFGTMSRPSETFTPADPSLSYLFFDDNPNQTQEISHVGEQNVDKEMVGLDISKSSRNKQKTLRSDVWKFMFEKCKDEYGNDLAKCNLCEKLFNGSSKKGTTHLRNHFKSCQKKRNEGGASGSGDKPAGNSVSDQQLNHLDRNHFKSCQNKRNEGEASGSGDKLVGNSVTDQQLNHLDWVRTCIKQCNWDLPKQVGDADIISVYNEEKEKLRIYFENLNCRFSLRISNVANGKYAGFTVHFIDEDWKLEEKMIGLKCIEGDQNMKVLKNVLLDWGIDNKISSMVTEYGDDSDIYVLSSDESENRFSGQGSLLSNCKSCVRDFYDIDMTCPDFEVVMKEVIYDHMSKICNYIRETSSKNGTFQIAKDRARSLGKEVTAEDIPTEEEEEEEMMTGLDLGKIALGLKEAFFELENMDLHFKSINLTKEQWDVLTTFYQFCDEEADFDWDVLDSETANMYFPVLCRMYKKSLVAVTLNPFISGERYLRFVKDAKKCWDQRNLILAVAAVLDPRVKMDVVEQWYKKIYGDEYETQLEIFRDYFNSVYNEYAKGTDNFQSSISYDISGNSSHDQDSGQSFNFELHLYLKGFPLIKDFDILKWWRLHSRYFPTLAKMARDFLSIKITTRDYMSEFLSLLYQRL</sequence>
<gene>
    <name evidence="16" type="ORF">EZV62_008843</name>
</gene>
<dbReference type="GO" id="GO:0005634">
    <property type="term" value="C:nucleus"/>
    <property type="evidence" value="ECO:0007669"/>
    <property type="project" value="UniProtKB-SubCell"/>
</dbReference>
<keyword evidence="9" id="KW-0804">Transcription</keyword>
<evidence type="ECO:0000256" key="3">
    <source>
        <dbReference type="ARBA" id="ARBA00022723"/>
    </source>
</evidence>
<evidence type="ECO:0000313" key="17">
    <source>
        <dbReference type="Proteomes" id="UP000323000"/>
    </source>
</evidence>
<dbReference type="GO" id="GO:0000160">
    <property type="term" value="P:phosphorelay signal transduction system"/>
    <property type="evidence" value="ECO:0007669"/>
    <property type="project" value="UniProtKB-KW"/>
</dbReference>
<dbReference type="InterPro" id="IPR025525">
    <property type="entry name" value="hAT-like_transposase_RNase-H"/>
</dbReference>
<evidence type="ECO:0000256" key="6">
    <source>
        <dbReference type="ARBA" id="ARBA00023012"/>
    </source>
</evidence>
<keyword evidence="7" id="KW-0805">Transcription regulation</keyword>
<dbReference type="PROSITE" id="PS50808">
    <property type="entry name" value="ZF_BED"/>
    <property type="match status" value="1"/>
</dbReference>
<keyword evidence="3" id="KW-0479">Metal-binding</keyword>
<dbReference type="Pfam" id="PF14372">
    <property type="entry name" value="hAT-like_RNase-H"/>
    <property type="match status" value="1"/>
</dbReference>
<proteinExistence type="predicted"/>
<dbReference type="GO" id="GO:0046983">
    <property type="term" value="F:protein dimerization activity"/>
    <property type="evidence" value="ECO:0007669"/>
    <property type="project" value="InterPro"/>
</dbReference>
<dbReference type="InterPro" id="IPR003656">
    <property type="entry name" value="Znf_BED"/>
</dbReference>
<evidence type="ECO:0000256" key="10">
    <source>
        <dbReference type="ARBA" id="ARBA00023242"/>
    </source>
</evidence>
<dbReference type="Pfam" id="PF05699">
    <property type="entry name" value="Dimer_Tnp_hAT"/>
    <property type="match status" value="1"/>
</dbReference>
<dbReference type="SMART" id="SM00614">
    <property type="entry name" value="ZnF_BED"/>
    <property type="match status" value="1"/>
</dbReference>
<dbReference type="InterPro" id="IPR045279">
    <property type="entry name" value="ARR-like"/>
</dbReference>
<evidence type="ECO:0000259" key="14">
    <source>
        <dbReference type="PROSITE" id="PS50110"/>
    </source>
</evidence>
<feature type="domain" description="BED-type" evidence="15">
    <location>
        <begin position="209"/>
        <end position="265"/>
    </location>
</feature>
<dbReference type="Gene3D" id="3.40.50.2300">
    <property type="match status" value="1"/>
</dbReference>
<dbReference type="InterPro" id="IPR011006">
    <property type="entry name" value="CheY-like_superfamily"/>
</dbReference>
<reference evidence="17" key="1">
    <citation type="journal article" date="2019" name="Gigascience">
        <title>De novo genome assembly of the endangered Acer yangbiense, a plant species with extremely small populations endemic to Yunnan Province, China.</title>
        <authorList>
            <person name="Yang J."/>
            <person name="Wariss H.M."/>
            <person name="Tao L."/>
            <person name="Zhang R."/>
            <person name="Yun Q."/>
            <person name="Hollingsworth P."/>
            <person name="Dao Z."/>
            <person name="Luo G."/>
            <person name="Guo H."/>
            <person name="Ma Y."/>
            <person name="Sun W."/>
        </authorList>
    </citation>
    <scope>NUCLEOTIDE SEQUENCE [LARGE SCALE GENOMIC DNA]</scope>
    <source>
        <strain evidence="17">cv. Malutang</strain>
    </source>
</reference>
<dbReference type="InterPro" id="IPR008906">
    <property type="entry name" value="HATC_C_dom"/>
</dbReference>
<evidence type="ECO:0000259" key="15">
    <source>
        <dbReference type="PROSITE" id="PS50808"/>
    </source>
</evidence>
<dbReference type="GO" id="GO:0003677">
    <property type="term" value="F:DNA binding"/>
    <property type="evidence" value="ECO:0007669"/>
    <property type="project" value="UniProtKB-KW"/>
</dbReference>
<keyword evidence="8" id="KW-0238">DNA-binding</keyword>
<name>A0A5C7IEV8_9ROSI</name>
<dbReference type="EMBL" id="VAHF01000003">
    <property type="protein sequence ID" value="TXG67568.1"/>
    <property type="molecule type" value="Genomic_DNA"/>
</dbReference>
<keyword evidence="6" id="KW-0902">Two-component regulatory system</keyword>
<organism evidence="16 17">
    <name type="scientific">Acer yangbiense</name>
    <dbReference type="NCBI Taxonomy" id="1000413"/>
    <lineage>
        <taxon>Eukaryota</taxon>
        <taxon>Viridiplantae</taxon>
        <taxon>Streptophyta</taxon>
        <taxon>Embryophyta</taxon>
        <taxon>Tracheophyta</taxon>
        <taxon>Spermatophyta</taxon>
        <taxon>Magnoliopsida</taxon>
        <taxon>eudicotyledons</taxon>
        <taxon>Gunneridae</taxon>
        <taxon>Pentapetalae</taxon>
        <taxon>rosids</taxon>
        <taxon>malvids</taxon>
        <taxon>Sapindales</taxon>
        <taxon>Sapindaceae</taxon>
        <taxon>Hippocastanoideae</taxon>
        <taxon>Acereae</taxon>
        <taxon>Acer</taxon>
    </lineage>
</organism>
<protein>
    <recommendedName>
        <fullName evidence="18">BED-type domain-containing protein</fullName>
    </recommendedName>
</protein>
<comment type="subcellular location">
    <subcellularLocation>
        <location evidence="1">Nucleus</location>
    </subcellularLocation>
</comment>
<dbReference type="GO" id="GO:0009736">
    <property type="term" value="P:cytokinin-activated signaling pathway"/>
    <property type="evidence" value="ECO:0007669"/>
    <property type="project" value="InterPro"/>
</dbReference>
<feature type="modified residue" description="4-aspartylphosphate" evidence="12">
    <location>
        <position position="53"/>
    </location>
</feature>
<feature type="region of interest" description="Disordered" evidence="13">
    <location>
        <begin position="258"/>
        <end position="281"/>
    </location>
</feature>
<evidence type="ECO:0000256" key="5">
    <source>
        <dbReference type="ARBA" id="ARBA00022833"/>
    </source>
</evidence>
<feature type="region of interest" description="Disordered" evidence="13">
    <location>
        <begin position="121"/>
        <end position="148"/>
    </location>
</feature>
<accession>A0A5C7IEV8</accession>
<keyword evidence="12" id="KW-0597">Phosphoprotein</keyword>
<dbReference type="SMART" id="SM00448">
    <property type="entry name" value="REC"/>
    <property type="match status" value="1"/>
</dbReference>
<feature type="compositionally biased region" description="Basic and acidic residues" evidence="13">
    <location>
        <begin position="123"/>
        <end position="140"/>
    </location>
</feature>
<keyword evidence="17" id="KW-1185">Reference proteome</keyword>
<dbReference type="InterPro" id="IPR012337">
    <property type="entry name" value="RNaseH-like_sf"/>
</dbReference>
<evidence type="ECO:0000256" key="7">
    <source>
        <dbReference type="ARBA" id="ARBA00023015"/>
    </source>
</evidence>
<dbReference type="Pfam" id="PF00072">
    <property type="entry name" value="Response_reg"/>
    <property type="match status" value="1"/>
</dbReference>
<evidence type="ECO:0000256" key="8">
    <source>
        <dbReference type="ARBA" id="ARBA00023125"/>
    </source>
</evidence>
<dbReference type="OrthoDB" id="1643240at2759"/>
<evidence type="ECO:0000256" key="12">
    <source>
        <dbReference type="PROSITE-ProRule" id="PRU00169"/>
    </source>
</evidence>
<dbReference type="InterPro" id="IPR001789">
    <property type="entry name" value="Sig_transdc_resp-reg_receiver"/>
</dbReference>
<evidence type="ECO:0000256" key="4">
    <source>
        <dbReference type="ARBA" id="ARBA00022771"/>
    </source>
</evidence>
<evidence type="ECO:0000256" key="9">
    <source>
        <dbReference type="ARBA" id="ARBA00023163"/>
    </source>
</evidence>
<keyword evidence="10" id="KW-0539">Nucleus</keyword>
<keyword evidence="4 11" id="KW-0863">Zinc-finger</keyword>
<dbReference type="PROSITE" id="PS50110">
    <property type="entry name" value="RESPONSE_REGULATORY"/>
    <property type="match status" value="1"/>
</dbReference>
<dbReference type="PANTHER" id="PTHR43874">
    <property type="entry name" value="TWO-COMPONENT RESPONSE REGULATOR"/>
    <property type="match status" value="1"/>
</dbReference>
<comment type="subunit">
    <text evidence="2">Homodimer.</text>
</comment>
<dbReference type="AlphaFoldDB" id="A0A5C7IEV8"/>
<dbReference type="PANTHER" id="PTHR43874:SF7">
    <property type="entry name" value="TWO-COMPONENT RESPONSE REGULATOR ARR10"/>
    <property type="match status" value="1"/>
</dbReference>
<dbReference type="SUPFAM" id="SSF53098">
    <property type="entry name" value="Ribonuclease H-like"/>
    <property type="match status" value="1"/>
</dbReference>
<evidence type="ECO:0000256" key="13">
    <source>
        <dbReference type="SAM" id="MobiDB-lite"/>
    </source>
</evidence>
<feature type="domain" description="Response regulatory" evidence="14">
    <location>
        <begin position="2"/>
        <end position="117"/>
    </location>
</feature>
<dbReference type="SUPFAM" id="SSF52172">
    <property type="entry name" value="CheY-like"/>
    <property type="match status" value="1"/>
</dbReference>
<evidence type="ECO:0000256" key="2">
    <source>
        <dbReference type="ARBA" id="ARBA00011738"/>
    </source>
</evidence>
<keyword evidence="5" id="KW-0862">Zinc</keyword>
<dbReference type="Proteomes" id="UP000323000">
    <property type="component" value="Chromosome 3"/>
</dbReference>
<evidence type="ECO:0000256" key="11">
    <source>
        <dbReference type="PROSITE-ProRule" id="PRU00027"/>
    </source>
</evidence>
<comment type="caution">
    <text evidence="16">The sequence shown here is derived from an EMBL/GenBank/DDBJ whole genome shotgun (WGS) entry which is preliminary data.</text>
</comment>
<evidence type="ECO:0000313" key="16">
    <source>
        <dbReference type="EMBL" id="TXG67568.1"/>
    </source>
</evidence>
<evidence type="ECO:0008006" key="18">
    <source>
        <dbReference type="Google" id="ProtNLM"/>
    </source>
</evidence>